<accession>A0A495W2Y6</accession>
<dbReference type="Proteomes" id="UP000282084">
    <property type="component" value="Unassembled WGS sequence"/>
</dbReference>
<dbReference type="RefSeq" id="WP_121007108.1">
    <property type="nucleotide sequence ID" value="NZ_RBXO01000001.1"/>
</dbReference>
<name>A0A495W2Y6_9PSEU</name>
<dbReference type="EMBL" id="RBXO01000001">
    <property type="protein sequence ID" value="RKT55407.1"/>
    <property type="molecule type" value="Genomic_DNA"/>
</dbReference>
<protein>
    <submittedName>
        <fullName evidence="1">Uncharacterized protein</fullName>
    </submittedName>
</protein>
<evidence type="ECO:0000313" key="2">
    <source>
        <dbReference type="Proteomes" id="UP000282084"/>
    </source>
</evidence>
<proteinExistence type="predicted"/>
<keyword evidence="2" id="KW-1185">Reference proteome</keyword>
<evidence type="ECO:0000313" key="1">
    <source>
        <dbReference type="EMBL" id="RKT55407.1"/>
    </source>
</evidence>
<dbReference type="AlphaFoldDB" id="A0A495W2Y6"/>
<comment type="caution">
    <text evidence="1">The sequence shown here is derived from an EMBL/GenBank/DDBJ whole genome shotgun (WGS) entry which is preliminary data.</text>
</comment>
<sequence>MHDLIGPEQVSDLQDIPASLQNLAVDSAPRVFAIGFEYDEPDEVGITAWGIAFHDHTQAFSTDGTHQVLTDQPHQALHHFAEADATMHLFWADPLRPDNHHHDT</sequence>
<reference evidence="1 2" key="1">
    <citation type="submission" date="2018-10" db="EMBL/GenBank/DDBJ databases">
        <title>Sequencing the genomes of 1000 actinobacteria strains.</title>
        <authorList>
            <person name="Klenk H.-P."/>
        </authorList>
    </citation>
    <scope>NUCLEOTIDE SEQUENCE [LARGE SCALE GENOMIC DNA]</scope>
    <source>
        <strain evidence="1 2">DSM 43800</strain>
    </source>
</reference>
<gene>
    <name evidence="1" type="ORF">C8E97_4075</name>
</gene>
<organism evidence="1 2">
    <name type="scientific">Saccharothrix australiensis</name>
    <dbReference type="NCBI Taxonomy" id="2072"/>
    <lineage>
        <taxon>Bacteria</taxon>
        <taxon>Bacillati</taxon>
        <taxon>Actinomycetota</taxon>
        <taxon>Actinomycetes</taxon>
        <taxon>Pseudonocardiales</taxon>
        <taxon>Pseudonocardiaceae</taxon>
        <taxon>Saccharothrix</taxon>
    </lineage>
</organism>
<dbReference type="OrthoDB" id="3693450at2"/>